<feature type="domain" description="ABC3 transporter permease C-terminal" evidence="7">
    <location>
        <begin position="764"/>
        <end position="876"/>
    </location>
</feature>
<comment type="caution">
    <text evidence="9">The sequence shown here is derived from an EMBL/GenBank/DDBJ whole genome shotgun (WGS) entry which is preliminary data.</text>
</comment>
<dbReference type="Proteomes" id="UP001172082">
    <property type="component" value="Unassembled WGS sequence"/>
</dbReference>
<evidence type="ECO:0000256" key="1">
    <source>
        <dbReference type="ARBA" id="ARBA00004651"/>
    </source>
</evidence>
<proteinExistence type="predicted"/>
<feature type="transmembrane region" description="Helical" evidence="6">
    <location>
        <begin position="813"/>
        <end position="832"/>
    </location>
</feature>
<evidence type="ECO:0000256" key="6">
    <source>
        <dbReference type="SAM" id="Phobius"/>
    </source>
</evidence>
<feature type="transmembrane region" description="Helical" evidence="6">
    <location>
        <begin position="510"/>
        <end position="533"/>
    </location>
</feature>
<feature type="domain" description="MacB-like periplasmic core" evidence="8">
    <location>
        <begin position="97"/>
        <end position="317"/>
    </location>
</feature>
<dbReference type="Pfam" id="PF02687">
    <property type="entry name" value="FtsX"/>
    <property type="match status" value="2"/>
</dbReference>
<keyword evidence="10" id="KW-1185">Reference proteome</keyword>
<evidence type="ECO:0000313" key="10">
    <source>
        <dbReference type="Proteomes" id="UP001172082"/>
    </source>
</evidence>
<feature type="transmembrane region" description="Helical" evidence="6">
    <location>
        <begin position="760"/>
        <end position="785"/>
    </location>
</feature>
<reference evidence="9" key="1">
    <citation type="submission" date="2023-06" db="EMBL/GenBank/DDBJ databases">
        <title>Genomic of Parafulvivirga corallium.</title>
        <authorList>
            <person name="Wang G."/>
        </authorList>
    </citation>
    <scope>NUCLEOTIDE SEQUENCE</scope>
    <source>
        <strain evidence="9">BMA10</strain>
    </source>
</reference>
<evidence type="ECO:0000256" key="5">
    <source>
        <dbReference type="ARBA" id="ARBA00023136"/>
    </source>
</evidence>
<evidence type="ECO:0000259" key="8">
    <source>
        <dbReference type="Pfam" id="PF12704"/>
    </source>
</evidence>
<feature type="transmembrane region" description="Helical" evidence="6">
    <location>
        <begin position="94"/>
        <end position="117"/>
    </location>
</feature>
<dbReference type="InterPro" id="IPR003838">
    <property type="entry name" value="ABC3_permease_C"/>
</dbReference>
<dbReference type="Pfam" id="PF12704">
    <property type="entry name" value="MacB_PCD"/>
    <property type="match status" value="2"/>
</dbReference>
<keyword evidence="2" id="KW-1003">Cell membrane</keyword>
<evidence type="ECO:0000259" key="7">
    <source>
        <dbReference type="Pfam" id="PF02687"/>
    </source>
</evidence>
<feature type="domain" description="ABC3 transporter permease C-terminal" evidence="7">
    <location>
        <begin position="377"/>
        <end position="494"/>
    </location>
</feature>
<feature type="domain" description="MacB-like periplasmic core" evidence="8">
    <location>
        <begin position="524"/>
        <end position="726"/>
    </location>
</feature>
<feature type="transmembrane region" description="Helical" evidence="6">
    <location>
        <begin position="465"/>
        <end position="489"/>
    </location>
</feature>
<dbReference type="InterPro" id="IPR050250">
    <property type="entry name" value="Macrolide_Exporter_MacB"/>
</dbReference>
<feature type="transmembrane region" description="Helical" evidence="6">
    <location>
        <begin position="371"/>
        <end position="393"/>
    </location>
</feature>
<name>A0ABT8KNP9_9BACT</name>
<dbReference type="PANTHER" id="PTHR30572:SF18">
    <property type="entry name" value="ABC-TYPE MACROLIDE FAMILY EXPORT SYSTEM PERMEASE COMPONENT 2"/>
    <property type="match status" value="1"/>
</dbReference>
<sequence>MEPSGKYKPPSFAVKALTMFCAERWLDEVLGDLEEQFIDNVTLKGRFRAKWIYCWEVFRFIRPHIFSQKFKQNRIIMTLNHFKISYRNLVRNKVYAFVNLLGLSAGIGSVLLISVYLNNELSYDKFYKDNDRIYRIALERIYPDRTRFFASSPVNLATVLKENYDQVEEVTRFHKLFFSDRVPVTIEEDTYQEPGYRFADADYFKVFSHRFLHGNPETALDAPDKVVLTESIAIKYFGDANALNKTFLIDTTLFKISGVIEDVPPTTHNKFELMGSIHQLGFIRQAIESNSWINPWVYTYVKLKKGVDAAFFESQFDALVEQYGKPDIAQRLGANFDEEGHKFLYFLQGLTDIHLRSNLDVEIDANGDITYIYMLAIIAAIILIISTINFINLSTARSTERAKEVGIRKVMGSHRGSLINQFITESILICFLSALIAVILVYIMLPAFNNLLGKSLSLIMLLEPVSIISFLIFIFLVGITAGIYPAMVLSSLQPSSVLKGSYKTSTKGVWLRNSLIGLQFFISIMMISGSILVHNQMAFFLNKDLGFDKENILVINVTQPLETDYESLKHELRTLDGVSSVGGAFGMPGVFIGSGVFRSADDPELSDMRANIATFDDEFMETLQMDVAEGRGFSPDFNDSLSVMINESGIEALGLKDPIGRKIKVANAATGPGPEFTIVGVAKDYHFRSLHAAISPVVIYNGNQGFTPPTIAVRVKSEHVQNLLEKIEDTWEIHSSQEFDFSFLDQDLQKDYEADLATGFLFDVFTLIAIIMSCIGLFGLATYLVEQRMKEMGIRKVLGASPFNIVASFSKGFVKLISIAFIIGVPVTYVLVDKWLSTFAYHIDISWLSFVIAGVFSIVLVLITISYQSIKIALLNPVNTIRDE</sequence>
<evidence type="ECO:0000256" key="2">
    <source>
        <dbReference type="ARBA" id="ARBA00022475"/>
    </source>
</evidence>
<evidence type="ECO:0000256" key="3">
    <source>
        <dbReference type="ARBA" id="ARBA00022692"/>
    </source>
</evidence>
<feature type="transmembrane region" description="Helical" evidence="6">
    <location>
        <begin position="418"/>
        <end position="445"/>
    </location>
</feature>
<dbReference type="InterPro" id="IPR047699">
    <property type="entry name" value="Permease_put_prefix"/>
</dbReference>
<keyword evidence="5 6" id="KW-0472">Membrane</keyword>
<evidence type="ECO:0000256" key="4">
    <source>
        <dbReference type="ARBA" id="ARBA00022989"/>
    </source>
</evidence>
<dbReference type="PANTHER" id="PTHR30572">
    <property type="entry name" value="MEMBRANE COMPONENT OF TRANSPORTER-RELATED"/>
    <property type="match status" value="1"/>
</dbReference>
<evidence type="ECO:0000313" key="9">
    <source>
        <dbReference type="EMBL" id="MDN5202342.1"/>
    </source>
</evidence>
<feature type="transmembrane region" description="Helical" evidence="6">
    <location>
        <begin position="847"/>
        <end position="867"/>
    </location>
</feature>
<dbReference type="EMBL" id="JAUJEA010000004">
    <property type="protein sequence ID" value="MDN5202342.1"/>
    <property type="molecule type" value="Genomic_DNA"/>
</dbReference>
<protein>
    <submittedName>
        <fullName evidence="9">ABC transporter permease</fullName>
    </submittedName>
</protein>
<organism evidence="9 10">
    <name type="scientific">Splendidivirga corallicola</name>
    <dbReference type="NCBI Taxonomy" id="3051826"/>
    <lineage>
        <taxon>Bacteria</taxon>
        <taxon>Pseudomonadati</taxon>
        <taxon>Bacteroidota</taxon>
        <taxon>Cytophagia</taxon>
        <taxon>Cytophagales</taxon>
        <taxon>Splendidivirgaceae</taxon>
        <taxon>Splendidivirga</taxon>
    </lineage>
</organism>
<dbReference type="NCBIfam" id="NF038404">
    <property type="entry name" value="perm_prefix_2"/>
    <property type="match status" value="1"/>
</dbReference>
<comment type="subcellular location">
    <subcellularLocation>
        <location evidence="1">Cell membrane</location>
        <topology evidence="1">Multi-pass membrane protein</topology>
    </subcellularLocation>
</comment>
<keyword evidence="4 6" id="KW-1133">Transmembrane helix</keyword>
<keyword evidence="3 6" id="KW-0812">Transmembrane</keyword>
<accession>A0ABT8KNP9</accession>
<dbReference type="InterPro" id="IPR025857">
    <property type="entry name" value="MacB_PCD"/>
</dbReference>
<gene>
    <name evidence="9" type="ORF">QQ008_13230</name>
</gene>
<dbReference type="RefSeq" id="WP_346752367.1">
    <property type="nucleotide sequence ID" value="NZ_JAUJEA010000004.1"/>
</dbReference>